<dbReference type="EMBL" id="PYOY01000001">
    <property type="protein sequence ID" value="PSX09346.1"/>
    <property type="molecule type" value="Genomic_DNA"/>
</dbReference>
<dbReference type="RefSeq" id="WP_006646758.1">
    <property type="nucleotide sequence ID" value="NZ_JZSO01000003.1"/>
</dbReference>
<accession>A0A0D8QUE5</accession>
<dbReference type="Pfam" id="PF13860">
    <property type="entry name" value="FlgD_ig"/>
    <property type="match status" value="1"/>
</dbReference>
<protein>
    <recommendedName>
        <fullName evidence="2 5">Basal-body rod modification protein FlgD</fullName>
    </recommendedName>
</protein>
<evidence type="ECO:0000313" key="10">
    <source>
        <dbReference type="EMBL" id="PSX12470.1"/>
    </source>
</evidence>
<evidence type="ECO:0000313" key="11">
    <source>
        <dbReference type="Proteomes" id="UP000238730"/>
    </source>
</evidence>
<dbReference type="InterPro" id="IPR025963">
    <property type="entry name" value="FLgD_Tudor"/>
</dbReference>
<keyword evidence="8" id="KW-0969">Cilium</keyword>
<sequence>MSTINGAGNSNLSYLDQLKSMQDKKVEQEQEVTGKNQLKQDDFLSLLTKQLAQQDPFKPVSNDQMIAQMASFATVDGINKMNEQFGSLNSAMTSNQALQASSLVGQDVLIPNSTAMRSSEGEMSGMTRLTQSVDNAMLRVENEQGELVKTMSLGAKSAGEHPFTWDGKDDDGNIMPQGMYKFSVSGNVKGESQNFEVLTHANVNSVLLGNNDGQVMLNLAGFDKPVQLADVLQIGKATQKG</sequence>
<reference evidence="8 11" key="1">
    <citation type="submission" date="2016-12" db="EMBL/GenBank/DDBJ databases">
        <title>Diversity of luminous bacteria.</title>
        <authorList>
            <person name="Yoshizawa S."/>
            <person name="Kogure K."/>
        </authorList>
    </citation>
    <scope>NUCLEOTIDE SEQUENCE [LARGE SCALE GENOMIC DNA]</scope>
    <source>
        <strain evidence="8 11">LC1-200</strain>
    </source>
</reference>
<evidence type="ECO:0000256" key="4">
    <source>
        <dbReference type="ARBA" id="ARBA00024746"/>
    </source>
</evidence>
<feature type="domain" description="FlgD/Vpr Ig-like" evidence="6">
    <location>
        <begin position="116"/>
        <end position="187"/>
    </location>
</feature>
<comment type="similarity">
    <text evidence="1 5">Belongs to the FlgD family.</text>
</comment>
<keyword evidence="8" id="KW-0282">Flagellum</keyword>
<dbReference type="Gene3D" id="2.60.40.4070">
    <property type="match status" value="1"/>
</dbReference>
<keyword evidence="3 5" id="KW-1005">Bacterial flagellum biogenesis</keyword>
<dbReference type="GO" id="GO:0044781">
    <property type="term" value="P:bacterial-type flagellum organization"/>
    <property type="evidence" value="ECO:0007669"/>
    <property type="project" value="UniProtKB-UniRule"/>
</dbReference>
<comment type="caution">
    <text evidence="8">The sequence shown here is derived from an EMBL/GenBank/DDBJ whole genome shotgun (WGS) entry which is preliminary data.</text>
</comment>
<keyword evidence="8" id="KW-0966">Cell projection</keyword>
<dbReference type="Pfam" id="PF03963">
    <property type="entry name" value="FlgD"/>
    <property type="match status" value="1"/>
</dbReference>
<dbReference type="Gene3D" id="2.30.30.910">
    <property type="match status" value="1"/>
</dbReference>
<dbReference type="EMBL" id="PYOU01000001">
    <property type="protein sequence ID" value="PSX12470.1"/>
    <property type="molecule type" value="Genomic_DNA"/>
</dbReference>
<feature type="domain" description="FlgD Tudor-like" evidence="7">
    <location>
        <begin position="95"/>
        <end position="231"/>
    </location>
</feature>
<evidence type="ECO:0000313" key="13">
    <source>
        <dbReference type="Proteomes" id="UP000241440"/>
    </source>
</evidence>
<dbReference type="Pfam" id="PF13861">
    <property type="entry name" value="FLgD_tudor"/>
    <property type="match status" value="1"/>
</dbReference>
<evidence type="ECO:0000259" key="6">
    <source>
        <dbReference type="Pfam" id="PF13860"/>
    </source>
</evidence>
<dbReference type="OrthoDB" id="9785233at2"/>
<evidence type="ECO:0000313" key="9">
    <source>
        <dbReference type="EMBL" id="PSX09346.1"/>
    </source>
</evidence>
<dbReference type="NCBIfam" id="NF005176">
    <property type="entry name" value="PRK06655.1-1"/>
    <property type="match status" value="1"/>
</dbReference>
<dbReference type="InterPro" id="IPR025965">
    <property type="entry name" value="FlgD/Vpr_Ig-like"/>
</dbReference>
<dbReference type="Proteomes" id="UP000238730">
    <property type="component" value="Unassembled WGS sequence"/>
</dbReference>
<organism evidence="8 11">
    <name type="scientific">Photobacterium angustum</name>
    <dbReference type="NCBI Taxonomy" id="661"/>
    <lineage>
        <taxon>Bacteria</taxon>
        <taxon>Pseudomonadati</taxon>
        <taxon>Pseudomonadota</taxon>
        <taxon>Gammaproteobacteria</taxon>
        <taxon>Vibrionales</taxon>
        <taxon>Vibrionaceae</taxon>
        <taxon>Photobacterium</taxon>
    </lineage>
</organism>
<dbReference type="EMBL" id="MSCJ01000001">
    <property type="protein sequence ID" value="PQJ67548.1"/>
    <property type="molecule type" value="Genomic_DNA"/>
</dbReference>
<gene>
    <name evidence="8" type="ORF">BTO08_09030</name>
    <name evidence="10" type="ORF">C0W27_00225</name>
    <name evidence="9" type="ORF">C0W41_00720</name>
</gene>
<evidence type="ECO:0000313" key="8">
    <source>
        <dbReference type="EMBL" id="PQJ67548.1"/>
    </source>
</evidence>
<dbReference type="Proteomes" id="UP000241440">
    <property type="component" value="Unassembled WGS sequence"/>
</dbReference>
<reference evidence="12 13" key="2">
    <citation type="submission" date="2018-01" db="EMBL/GenBank/DDBJ databases">
        <title>Whole genome sequencing of Histamine producing bacteria.</title>
        <authorList>
            <person name="Butler K."/>
        </authorList>
    </citation>
    <scope>NUCLEOTIDE SEQUENCE [LARGE SCALE GENOMIC DNA]</scope>
    <source>
        <strain evidence="9 13">A2-1</strain>
        <strain evidence="10 12">A6-1</strain>
    </source>
</reference>
<evidence type="ECO:0000256" key="1">
    <source>
        <dbReference type="ARBA" id="ARBA00010577"/>
    </source>
</evidence>
<evidence type="ECO:0000259" key="7">
    <source>
        <dbReference type="Pfam" id="PF13861"/>
    </source>
</evidence>
<dbReference type="Proteomes" id="UP000240989">
    <property type="component" value="Unassembled WGS sequence"/>
</dbReference>
<proteinExistence type="inferred from homology"/>
<dbReference type="AlphaFoldDB" id="A0A0D8QUE5"/>
<dbReference type="GeneID" id="61228402"/>
<name>A0A0D8QUE5_PHOAN</name>
<evidence type="ECO:0000256" key="5">
    <source>
        <dbReference type="RuleBase" id="RU362076"/>
    </source>
</evidence>
<comment type="function">
    <text evidence="4 5">Required for flagellar hook formation. May act as a scaffolding protein.</text>
</comment>
<evidence type="ECO:0000313" key="12">
    <source>
        <dbReference type="Proteomes" id="UP000240989"/>
    </source>
</evidence>
<dbReference type="InterPro" id="IPR005648">
    <property type="entry name" value="FlgD"/>
</dbReference>
<keyword evidence="12" id="KW-1185">Reference proteome</keyword>
<evidence type="ECO:0000256" key="3">
    <source>
        <dbReference type="ARBA" id="ARBA00022795"/>
    </source>
</evidence>
<evidence type="ECO:0000256" key="2">
    <source>
        <dbReference type="ARBA" id="ARBA00016013"/>
    </source>
</evidence>